<dbReference type="Gene3D" id="3.30.40.10">
    <property type="entry name" value="Zinc/RING finger domain, C3HC4 (zinc finger)"/>
    <property type="match status" value="1"/>
</dbReference>
<evidence type="ECO:0000313" key="10">
    <source>
        <dbReference type="RefSeq" id="XP_025047824.1"/>
    </source>
</evidence>
<reference evidence="10" key="1">
    <citation type="submission" date="2025-08" db="UniProtKB">
        <authorList>
            <consortium name="RefSeq"/>
        </authorList>
    </citation>
    <scope>IDENTIFICATION</scope>
</reference>
<evidence type="ECO:0000313" key="9">
    <source>
        <dbReference type="Proteomes" id="UP000189705"/>
    </source>
</evidence>
<evidence type="ECO:0000256" key="2">
    <source>
        <dbReference type="ARBA" id="ARBA00022771"/>
    </source>
</evidence>
<dbReference type="AlphaFoldDB" id="A0A3Q0FKJ4"/>
<dbReference type="InterPro" id="IPR013320">
    <property type="entry name" value="ConA-like_dom_sf"/>
</dbReference>
<dbReference type="InterPro" id="IPR001870">
    <property type="entry name" value="B30.2/SPRY"/>
</dbReference>
<feature type="domain" description="B30.2/SPRY" evidence="8">
    <location>
        <begin position="292"/>
        <end position="481"/>
    </location>
</feature>
<dbReference type="RefSeq" id="XP_025047824.1">
    <property type="nucleotide sequence ID" value="XM_025192039.1"/>
</dbReference>
<dbReference type="PROSITE" id="PS50188">
    <property type="entry name" value="B302_SPRY"/>
    <property type="match status" value="1"/>
</dbReference>
<dbReference type="PROSITE" id="PS50119">
    <property type="entry name" value="ZF_BBOX"/>
    <property type="match status" value="1"/>
</dbReference>
<dbReference type="Proteomes" id="UP000189705">
    <property type="component" value="Unplaced"/>
</dbReference>
<feature type="coiled-coil region" evidence="5">
    <location>
        <begin position="270"/>
        <end position="305"/>
    </location>
</feature>
<dbReference type="SUPFAM" id="SSF49899">
    <property type="entry name" value="Concanavalin A-like lectins/glucanases"/>
    <property type="match status" value="1"/>
</dbReference>
<evidence type="ECO:0000256" key="3">
    <source>
        <dbReference type="ARBA" id="ARBA00022833"/>
    </source>
</evidence>
<evidence type="ECO:0000256" key="1">
    <source>
        <dbReference type="ARBA" id="ARBA00022723"/>
    </source>
</evidence>
<evidence type="ECO:0000259" key="7">
    <source>
        <dbReference type="PROSITE" id="PS50119"/>
    </source>
</evidence>
<dbReference type="GO" id="GO:0008270">
    <property type="term" value="F:zinc ion binding"/>
    <property type="evidence" value="ECO:0007669"/>
    <property type="project" value="UniProtKB-KW"/>
</dbReference>
<dbReference type="InterPro" id="IPR013083">
    <property type="entry name" value="Znf_RING/FYVE/PHD"/>
</dbReference>
<dbReference type="InterPro" id="IPR003877">
    <property type="entry name" value="SPRY_dom"/>
</dbReference>
<dbReference type="SMART" id="SM00589">
    <property type="entry name" value="PRY"/>
    <property type="match status" value="1"/>
</dbReference>
<name>A0A3Q0FKJ4_ALLSI</name>
<dbReference type="InterPro" id="IPR000315">
    <property type="entry name" value="Znf_B-box"/>
</dbReference>
<dbReference type="SUPFAM" id="SSF57850">
    <property type="entry name" value="RING/U-box"/>
    <property type="match status" value="1"/>
</dbReference>
<dbReference type="InterPro" id="IPR017907">
    <property type="entry name" value="Znf_RING_CS"/>
</dbReference>
<dbReference type="GeneID" id="102370262"/>
<dbReference type="SMART" id="SM00336">
    <property type="entry name" value="BBOX"/>
    <property type="match status" value="1"/>
</dbReference>
<feature type="domain" description="RING-type" evidence="6">
    <location>
        <begin position="16"/>
        <end position="58"/>
    </location>
</feature>
<evidence type="ECO:0000259" key="6">
    <source>
        <dbReference type="PROSITE" id="PS50089"/>
    </source>
</evidence>
<keyword evidence="3" id="KW-0862">Zinc</keyword>
<dbReference type="InterPro" id="IPR001841">
    <property type="entry name" value="Znf_RING"/>
</dbReference>
<dbReference type="InterPro" id="IPR050143">
    <property type="entry name" value="TRIM/RBCC"/>
</dbReference>
<sequence length="481" mass="54353">MAAGSSVQSLQEEATCSVCLDFFRDPVMIMGCGHNFCRACITQCWEGAETDVTCPQCRQTFPQRTLGPNRQLANFVEIAKQLCVQAVKGAGGERVCEEHGKALKLFCETDQILMCVICRESRAHRTHPAAPAQEPAQQYKEQIQTHLEVRRQERKRLEALRANEKQKHQEYQEKAEVEKQKIVAEFERLRQFLEEQERLLLAKLGELEREIEKSQEERDTKLTGDISCLSSLIGELEGKCQQAASDLLQDIRSTLSRCEKGQVQLPVGISQEIETRLRKLSGQNLNLKETLRQFQEALLSELEKESYAKVTVTLDPDTAHPDLILSVGGRSVSCAETQQCLPNNSERFDVYECVLGHERFTSGRHYWEVEVEEGEWAVGVARESVRRKEDISLSPEEGIWAVVHCDDQLWALTTPDLTLFCLCWVPSRVRVCLDYTAGLVSFLDADTEASIFTFPPALFAGDTIRPWLGALEAGSKLRLCN</sequence>
<keyword evidence="9" id="KW-1185">Reference proteome</keyword>
<dbReference type="Gene3D" id="3.30.160.60">
    <property type="entry name" value="Classic Zinc Finger"/>
    <property type="match status" value="1"/>
</dbReference>
<organism evidence="9 10">
    <name type="scientific">Alligator sinensis</name>
    <name type="common">Chinese alligator</name>
    <dbReference type="NCBI Taxonomy" id="38654"/>
    <lineage>
        <taxon>Eukaryota</taxon>
        <taxon>Metazoa</taxon>
        <taxon>Chordata</taxon>
        <taxon>Craniata</taxon>
        <taxon>Vertebrata</taxon>
        <taxon>Euteleostomi</taxon>
        <taxon>Archelosauria</taxon>
        <taxon>Archosauria</taxon>
        <taxon>Crocodylia</taxon>
        <taxon>Alligatoridae</taxon>
        <taxon>Alligatorinae</taxon>
        <taxon>Alligator</taxon>
    </lineage>
</organism>
<dbReference type="SUPFAM" id="SSF57845">
    <property type="entry name" value="B-box zinc-binding domain"/>
    <property type="match status" value="1"/>
</dbReference>
<dbReference type="KEGG" id="asn:102370262"/>
<keyword evidence="5" id="KW-0175">Coiled coil</keyword>
<keyword evidence="1" id="KW-0479">Metal-binding</keyword>
<evidence type="ECO:0000256" key="5">
    <source>
        <dbReference type="SAM" id="Coils"/>
    </source>
</evidence>
<dbReference type="CDD" id="cd19760">
    <property type="entry name" value="Bbox2_TRIM4-like"/>
    <property type="match status" value="1"/>
</dbReference>
<dbReference type="Pfam" id="PF13445">
    <property type="entry name" value="zf-RING_UBOX"/>
    <property type="match status" value="1"/>
</dbReference>
<dbReference type="InterPro" id="IPR043136">
    <property type="entry name" value="B30.2/SPRY_sf"/>
</dbReference>
<feature type="coiled-coil region" evidence="5">
    <location>
        <begin position="136"/>
        <end position="217"/>
    </location>
</feature>
<dbReference type="PANTHER" id="PTHR24103">
    <property type="entry name" value="E3 UBIQUITIN-PROTEIN LIGASE TRIM"/>
    <property type="match status" value="1"/>
</dbReference>
<gene>
    <name evidence="10" type="primary">LOC102370262</name>
</gene>
<dbReference type="FunFam" id="2.60.120.920:FF:000004">
    <property type="entry name" value="Butyrophilin subfamily 1 member A1"/>
    <property type="match status" value="1"/>
</dbReference>
<evidence type="ECO:0000259" key="8">
    <source>
        <dbReference type="PROSITE" id="PS50188"/>
    </source>
</evidence>
<dbReference type="InterPro" id="IPR003879">
    <property type="entry name" value="Butyrophylin_SPRY"/>
</dbReference>
<protein>
    <submittedName>
        <fullName evidence="10">Zinc finger protein RFP-like</fullName>
    </submittedName>
</protein>
<dbReference type="CDD" id="cd16594">
    <property type="entry name" value="RING-HC_TRIM7-like_C-IV"/>
    <property type="match status" value="1"/>
</dbReference>
<dbReference type="SMART" id="SM00184">
    <property type="entry name" value="RING"/>
    <property type="match status" value="1"/>
</dbReference>
<dbReference type="Pfam" id="PF00622">
    <property type="entry name" value="SPRY"/>
    <property type="match status" value="1"/>
</dbReference>
<evidence type="ECO:0000256" key="4">
    <source>
        <dbReference type="PROSITE-ProRule" id="PRU00024"/>
    </source>
</evidence>
<dbReference type="Gene3D" id="2.60.120.920">
    <property type="match status" value="1"/>
</dbReference>
<dbReference type="SMART" id="SM00449">
    <property type="entry name" value="SPRY"/>
    <property type="match status" value="1"/>
</dbReference>
<proteinExistence type="predicted"/>
<dbReference type="PROSITE" id="PS50089">
    <property type="entry name" value="ZF_RING_2"/>
    <property type="match status" value="1"/>
</dbReference>
<dbReference type="InterPro" id="IPR006574">
    <property type="entry name" value="PRY"/>
</dbReference>
<keyword evidence="2 4" id="KW-0863">Zinc-finger</keyword>
<dbReference type="InterPro" id="IPR027370">
    <property type="entry name" value="Znf-RING_euk"/>
</dbReference>
<dbReference type="CDD" id="cd12888">
    <property type="entry name" value="SPRY_PRY_TRIM7_like"/>
    <property type="match status" value="1"/>
</dbReference>
<dbReference type="InParanoid" id="A0A3Q0FKJ4"/>
<dbReference type="Pfam" id="PF13765">
    <property type="entry name" value="PRY"/>
    <property type="match status" value="1"/>
</dbReference>
<dbReference type="PROSITE" id="PS00518">
    <property type="entry name" value="ZF_RING_1"/>
    <property type="match status" value="1"/>
</dbReference>
<feature type="domain" description="B box-type" evidence="7">
    <location>
        <begin position="91"/>
        <end position="132"/>
    </location>
</feature>
<dbReference type="PRINTS" id="PR01407">
    <property type="entry name" value="BUTYPHLNCDUF"/>
</dbReference>
<dbReference type="Pfam" id="PF00643">
    <property type="entry name" value="zf-B_box"/>
    <property type="match status" value="1"/>
</dbReference>
<accession>A0A3Q0FKJ4</accession>